<dbReference type="AlphaFoldDB" id="A0A0A8ZHZ6"/>
<evidence type="ECO:0000256" key="3">
    <source>
        <dbReference type="ARBA" id="ARBA00022946"/>
    </source>
</evidence>
<dbReference type="Pfam" id="PF13041">
    <property type="entry name" value="PPR_2"/>
    <property type="match status" value="1"/>
</dbReference>
<keyword evidence="3" id="KW-0809">Transit peptide</keyword>
<dbReference type="Gene3D" id="1.25.40.10">
    <property type="entry name" value="Tetratricopeptide repeat domain"/>
    <property type="match status" value="1"/>
</dbReference>
<organism evidence="5">
    <name type="scientific">Arundo donax</name>
    <name type="common">Giant reed</name>
    <name type="synonym">Donax arundinaceus</name>
    <dbReference type="NCBI Taxonomy" id="35708"/>
    <lineage>
        <taxon>Eukaryota</taxon>
        <taxon>Viridiplantae</taxon>
        <taxon>Streptophyta</taxon>
        <taxon>Embryophyta</taxon>
        <taxon>Tracheophyta</taxon>
        <taxon>Spermatophyta</taxon>
        <taxon>Magnoliopsida</taxon>
        <taxon>Liliopsida</taxon>
        <taxon>Poales</taxon>
        <taxon>Poaceae</taxon>
        <taxon>PACMAD clade</taxon>
        <taxon>Arundinoideae</taxon>
        <taxon>Arundineae</taxon>
        <taxon>Arundo</taxon>
    </lineage>
</organism>
<dbReference type="EMBL" id="GBRH01259464">
    <property type="protein sequence ID" value="JAD38431.1"/>
    <property type="molecule type" value="Transcribed_RNA"/>
</dbReference>
<reference evidence="5" key="1">
    <citation type="submission" date="2014-09" db="EMBL/GenBank/DDBJ databases">
        <authorList>
            <person name="Magalhaes I.L.F."/>
            <person name="Oliveira U."/>
            <person name="Santos F.R."/>
            <person name="Vidigal T.H.D.A."/>
            <person name="Brescovit A.D."/>
            <person name="Santos A.J."/>
        </authorList>
    </citation>
    <scope>NUCLEOTIDE SEQUENCE</scope>
    <source>
        <tissue evidence="5">Shoot tissue taken approximately 20 cm above the soil surface</tissue>
    </source>
</reference>
<dbReference type="InterPro" id="IPR002885">
    <property type="entry name" value="PPR_rpt"/>
</dbReference>
<reference evidence="5" key="2">
    <citation type="journal article" date="2015" name="Data Brief">
        <title>Shoot transcriptome of the giant reed, Arundo donax.</title>
        <authorList>
            <person name="Barrero R.A."/>
            <person name="Guerrero F.D."/>
            <person name="Moolhuijzen P."/>
            <person name="Goolsby J.A."/>
            <person name="Tidwell J."/>
            <person name="Bellgard S.E."/>
            <person name="Bellgard M.I."/>
        </authorList>
    </citation>
    <scope>NUCLEOTIDE SEQUENCE</scope>
    <source>
        <tissue evidence="5">Shoot tissue taken approximately 20 cm above the soil surface</tissue>
    </source>
</reference>
<name>A0A0A8ZHZ6_ARUDO</name>
<feature type="repeat" description="PPR" evidence="4">
    <location>
        <begin position="48"/>
        <end position="82"/>
    </location>
</feature>
<accession>A0A0A8ZHZ6</accession>
<dbReference type="PANTHER" id="PTHR47941">
    <property type="entry name" value="PENTATRICOPEPTIDE REPEAT-CONTAINING PROTEIN 3, MITOCHONDRIAL"/>
    <property type="match status" value="1"/>
</dbReference>
<evidence type="ECO:0008006" key="6">
    <source>
        <dbReference type="Google" id="ProtNLM"/>
    </source>
</evidence>
<feature type="repeat" description="PPR" evidence="4">
    <location>
        <begin position="13"/>
        <end position="47"/>
    </location>
</feature>
<keyword evidence="2" id="KW-0677">Repeat</keyword>
<sequence length="90" mass="10076">MFQNLCLMDFRLDSRSSNIMIDALLRCGRKDESLGLFAAISTKGCVPNVVTYRLIIVHLIEEGLVEEADRMFLSMENNGCAADSSTSKIW</sequence>
<evidence type="ECO:0000313" key="5">
    <source>
        <dbReference type="EMBL" id="JAD38431.1"/>
    </source>
</evidence>
<proteinExistence type="inferred from homology"/>
<dbReference type="PROSITE" id="PS51375">
    <property type="entry name" value="PPR"/>
    <property type="match status" value="2"/>
</dbReference>
<comment type="similarity">
    <text evidence="1">Belongs to the PPR family. P subfamily.</text>
</comment>
<protein>
    <recommendedName>
        <fullName evidence="6">Pentatricopeptide repeat-containing protein</fullName>
    </recommendedName>
</protein>
<evidence type="ECO:0000256" key="2">
    <source>
        <dbReference type="ARBA" id="ARBA00022737"/>
    </source>
</evidence>
<dbReference type="NCBIfam" id="TIGR00756">
    <property type="entry name" value="PPR"/>
    <property type="match status" value="2"/>
</dbReference>
<evidence type="ECO:0000256" key="1">
    <source>
        <dbReference type="ARBA" id="ARBA00007626"/>
    </source>
</evidence>
<evidence type="ECO:0000256" key="4">
    <source>
        <dbReference type="PROSITE-ProRule" id="PRU00708"/>
    </source>
</evidence>
<dbReference type="InterPro" id="IPR011990">
    <property type="entry name" value="TPR-like_helical_dom_sf"/>
</dbReference>